<keyword evidence="2" id="KW-1185">Reference proteome</keyword>
<sequence>MCFVQVSCSPICDLWDLPLIYSIQRLEPRSSRLSQVLSPPLIYSLYRRKPRPGRHHGSLCRRRDPRRAAAERLSLAPARLSLLGVGCFESFRQCAPVALPVFLCCDLLLGASATADLFSFADLLASAAAARGARRSQVVLEVTAREFVPKMSQEAVAQMGQEEQGHLALAGPAAR</sequence>
<dbReference type="EnsemblPlants" id="TuG1812G0600003910.01.T04">
    <property type="protein sequence ID" value="TuG1812G0600003910.01.T04.cds249449"/>
    <property type="gene ID" value="TuG1812G0600003910.01"/>
</dbReference>
<reference evidence="1" key="3">
    <citation type="submission" date="2022-06" db="UniProtKB">
        <authorList>
            <consortium name="EnsemblPlants"/>
        </authorList>
    </citation>
    <scope>IDENTIFICATION</scope>
</reference>
<evidence type="ECO:0000313" key="2">
    <source>
        <dbReference type="Proteomes" id="UP000015106"/>
    </source>
</evidence>
<organism evidence="1 2">
    <name type="scientific">Triticum urartu</name>
    <name type="common">Red wild einkorn</name>
    <name type="synonym">Crithodium urartu</name>
    <dbReference type="NCBI Taxonomy" id="4572"/>
    <lineage>
        <taxon>Eukaryota</taxon>
        <taxon>Viridiplantae</taxon>
        <taxon>Streptophyta</taxon>
        <taxon>Embryophyta</taxon>
        <taxon>Tracheophyta</taxon>
        <taxon>Spermatophyta</taxon>
        <taxon>Magnoliopsida</taxon>
        <taxon>Liliopsida</taxon>
        <taxon>Poales</taxon>
        <taxon>Poaceae</taxon>
        <taxon>BOP clade</taxon>
        <taxon>Pooideae</taxon>
        <taxon>Triticodae</taxon>
        <taxon>Triticeae</taxon>
        <taxon>Triticinae</taxon>
        <taxon>Triticum</taxon>
    </lineage>
</organism>
<reference evidence="2" key="1">
    <citation type="journal article" date="2013" name="Nature">
        <title>Draft genome of the wheat A-genome progenitor Triticum urartu.</title>
        <authorList>
            <person name="Ling H.Q."/>
            <person name="Zhao S."/>
            <person name="Liu D."/>
            <person name="Wang J."/>
            <person name="Sun H."/>
            <person name="Zhang C."/>
            <person name="Fan H."/>
            <person name="Li D."/>
            <person name="Dong L."/>
            <person name="Tao Y."/>
            <person name="Gao C."/>
            <person name="Wu H."/>
            <person name="Li Y."/>
            <person name="Cui Y."/>
            <person name="Guo X."/>
            <person name="Zheng S."/>
            <person name="Wang B."/>
            <person name="Yu K."/>
            <person name="Liang Q."/>
            <person name="Yang W."/>
            <person name="Lou X."/>
            <person name="Chen J."/>
            <person name="Feng M."/>
            <person name="Jian J."/>
            <person name="Zhang X."/>
            <person name="Luo G."/>
            <person name="Jiang Y."/>
            <person name="Liu J."/>
            <person name="Wang Z."/>
            <person name="Sha Y."/>
            <person name="Zhang B."/>
            <person name="Wu H."/>
            <person name="Tang D."/>
            <person name="Shen Q."/>
            <person name="Xue P."/>
            <person name="Zou S."/>
            <person name="Wang X."/>
            <person name="Liu X."/>
            <person name="Wang F."/>
            <person name="Yang Y."/>
            <person name="An X."/>
            <person name="Dong Z."/>
            <person name="Zhang K."/>
            <person name="Zhang X."/>
            <person name="Luo M.C."/>
            <person name="Dvorak J."/>
            <person name="Tong Y."/>
            <person name="Wang J."/>
            <person name="Yang H."/>
            <person name="Li Z."/>
            <person name="Wang D."/>
            <person name="Zhang A."/>
            <person name="Wang J."/>
        </authorList>
    </citation>
    <scope>NUCLEOTIDE SEQUENCE</scope>
    <source>
        <strain evidence="2">cv. G1812</strain>
    </source>
</reference>
<dbReference type="Gramene" id="TuG1812G0600003910.01.T02">
    <property type="protein sequence ID" value="TuG1812G0600003910.01.T02.cds249443"/>
    <property type="gene ID" value="TuG1812G0600003910.01"/>
</dbReference>
<dbReference type="Gramene" id="TuG1812G0600003910.01.T04">
    <property type="protein sequence ID" value="TuG1812G0600003910.01.T04.cds249449"/>
    <property type="gene ID" value="TuG1812G0600003910.01"/>
</dbReference>
<evidence type="ECO:0000313" key="1">
    <source>
        <dbReference type="EnsemblPlants" id="TuG1812G0600003910.01.T04.cds249449"/>
    </source>
</evidence>
<reference evidence="1" key="2">
    <citation type="submission" date="2018-03" db="EMBL/GenBank/DDBJ databases">
        <title>The Triticum urartu genome reveals the dynamic nature of wheat genome evolution.</title>
        <authorList>
            <person name="Ling H."/>
            <person name="Ma B."/>
            <person name="Shi X."/>
            <person name="Liu H."/>
            <person name="Dong L."/>
            <person name="Sun H."/>
            <person name="Cao Y."/>
            <person name="Gao Q."/>
            <person name="Zheng S."/>
            <person name="Li Y."/>
            <person name="Yu Y."/>
            <person name="Du H."/>
            <person name="Qi M."/>
            <person name="Li Y."/>
            <person name="Yu H."/>
            <person name="Cui Y."/>
            <person name="Wang N."/>
            <person name="Chen C."/>
            <person name="Wu H."/>
            <person name="Zhao Y."/>
            <person name="Zhang J."/>
            <person name="Li Y."/>
            <person name="Zhou W."/>
            <person name="Zhang B."/>
            <person name="Hu W."/>
            <person name="Eijk M."/>
            <person name="Tang J."/>
            <person name="Witsenboer H."/>
            <person name="Zhao S."/>
            <person name="Li Z."/>
            <person name="Zhang A."/>
            <person name="Wang D."/>
            <person name="Liang C."/>
        </authorList>
    </citation>
    <scope>NUCLEOTIDE SEQUENCE [LARGE SCALE GENOMIC DNA]</scope>
    <source>
        <strain evidence="1">cv. G1812</strain>
    </source>
</reference>
<name>A0A8R7QW35_TRIUA</name>
<dbReference type="Gramene" id="TuG1812G0600003910.01.T03">
    <property type="protein sequence ID" value="TuG1812G0600003910.01.T03.cds249443"/>
    <property type="gene ID" value="TuG1812G0600003910.01"/>
</dbReference>
<dbReference type="EnsemblPlants" id="TuG1812G0600003910.01.T02">
    <property type="protein sequence ID" value="TuG1812G0600003910.01.T02.cds249443"/>
    <property type="gene ID" value="TuG1812G0600003910.01"/>
</dbReference>
<dbReference type="Proteomes" id="UP000015106">
    <property type="component" value="Chromosome 6"/>
</dbReference>
<protein>
    <submittedName>
        <fullName evidence="1">Uncharacterized protein</fullName>
    </submittedName>
</protein>
<proteinExistence type="predicted"/>
<dbReference type="AlphaFoldDB" id="A0A8R7QW35"/>
<accession>A0A8R7QW35</accession>
<dbReference type="EnsemblPlants" id="TuG1812G0600003910.01.T01">
    <property type="protein sequence ID" value="TuG1812G0600003910.01.T01.cds249443"/>
    <property type="gene ID" value="TuG1812G0600003910.01"/>
</dbReference>
<dbReference type="EnsemblPlants" id="TuG1812G0600003910.01.T03">
    <property type="protein sequence ID" value="TuG1812G0600003910.01.T03.cds249443"/>
    <property type="gene ID" value="TuG1812G0600003910.01"/>
</dbReference>
<dbReference type="Gramene" id="TuG1812G0600003910.01.T01">
    <property type="protein sequence ID" value="TuG1812G0600003910.01.T01.cds249443"/>
    <property type="gene ID" value="TuG1812G0600003910.01"/>
</dbReference>